<evidence type="ECO:0000313" key="1">
    <source>
        <dbReference type="EMBL" id="GLV53474.1"/>
    </source>
</evidence>
<protein>
    <submittedName>
        <fullName evidence="1">Glycosyl hydrolase</fullName>
    </submittedName>
</protein>
<dbReference type="PANTHER" id="PTHR43739:SF5">
    <property type="entry name" value="EXO-ALPHA-SIALIDASE"/>
    <property type="match status" value="1"/>
</dbReference>
<dbReference type="PANTHER" id="PTHR43739">
    <property type="entry name" value="XYLOGLUCANASE (EUROFUNG)"/>
    <property type="match status" value="1"/>
</dbReference>
<dbReference type="Gene3D" id="2.130.10.10">
    <property type="entry name" value="YVTN repeat-like/Quinoprotein amine dehydrogenase"/>
    <property type="match status" value="1"/>
</dbReference>
<dbReference type="InterPro" id="IPR002860">
    <property type="entry name" value="BNR_rpt"/>
</dbReference>
<gene>
    <name evidence="1" type="ORF">KDH_03280</name>
</gene>
<dbReference type="Pfam" id="PF02012">
    <property type="entry name" value="BNR"/>
    <property type="match status" value="2"/>
</dbReference>
<dbReference type="CDD" id="cd15482">
    <property type="entry name" value="Sialidase_non-viral"/>
    <property type="match status" value="1"/>
</dbReference>
<dbReference type="GO" id="GO:0016787">
    <property type="term" value="F:hydrolase activity"/>
    <property type="evidence" value="ECO:0007669"/>
    <property type="project" value="UniProtKB-KW"/>
</dbReference>
<dbReference type="InterPro" id="IPR015943">
    <property type="entry name" value="WD40/YVTN_repeat-like_dom_sf"/>
</dbReference>
<dbReference type="InterPro" id="IPR052025">
    <property type="entry name" value="Xyloglucanase_GH74"/>
</dbReference>
<accession>A0ABQ6FHE6</accession>
<keyword evidence="1" id="KW-0378">Hydrolase</keyword>
<reference evidence="1 2" key="1">
    <citation type="submission" date="2023-02" db="EMBL/GenBank/DDBJ databases">
        <title>Dictyobacter halimunensis sp. nov., a new member of the class Ktedonobacteria from forest soil in a geothermal area.</title>
        <authorList>
            <person name="Rachmania M.K."/>
            <person name="Ningsih F."/>
            <person name="Sakai Y."/>
            <person name="Yabe S."/>
            <person name="Yokota A."/>
            <person name="Sjamsuridzal W."/>
        </authorList>
    </citation>
    <scope>NUCLEOTIDE SEQUENCE [LARGE SCALE GENOMIC DNA]</scope>
    <source>
        <strain evidence="1 2">S3.2.2.5</strain>
    </source>
</reference>
<proteinExistence type="predicted"/>
<comment type="caution">
    <text evidence="1">The sequence shown here is derived from an EMBL/GenBank/DDBJ whole genome shotgun (WGS) entry which is preliminary data.</text>
</comment>
<sequence>MMQRKKYPSGTVVLTVGTKRGLFLLSSSDRVNWTVENTTLNGGRIFYAIFDPRADYRLFAAENGDFFGSFIRYSDDFGQTWQEPRRGIEFAPDSGLNLKNIWYIEPGRAQEPGVIYAGTDPACLWISTNGGETWEPNTALLEHPTRERWEPGAGGLCLHSIVADYANPERMWIGISAVGCLRTDDGGKNWKFANKNTRADFQPDRYPEFGQCIHRLLQHPTEPDVLYQQNHCGLYKSLNAGDDWIDVHSNLTSDFGFPLALDPHHPETLYSIVEGEGRHNLSEHFTVYRTQNAGEEWEALTQGLPKGPNVRLGVLRHGMCTDVLDPCGVYVGTNTGQLFASNDRGDHWQLIADFLPTIYSVSATYLP</sequence>
<name>A0ABQ6FHE6_9CHLR</name>
<keyword evidence="2" id="KW-1185">Reference proteome</keyword>
<dbReference type="SUPFAM" id="SSF110296">
    <property type="entry name" value="Oligoxyloglucan reducing end-specific cellobiohydrolase"/>
    <property type="match status" value="1"/>
</dbReference>
<dbReference type="RefSeq" id="WP_338247126.1">
    <property type="nucleotide sequence ID" value="NZ_BSRI01000001.1"/>
</dbReference>
<organism evidence="1 2">
    <name type="scientific">Dictyobacter halimunensis</name>
    <dbReference type="NCBI Taxonomy" id="3026934"/>
    <lineage>
        <taxon>Bacteria</taxon>
        <taxon>Bacillati</taxon>
        <taxon>Chloroflexota</taxon>
        <taxon>Ktedonobacteria</taxon>
        <taxon>Ktedonobacterales</taxon>
        <taxon>Dictyobacteraceae</taxon>
        <taxon>Dictyobacter</taxon>
    </lineage>
</organism>
<dbReference type="EMBL" id="BSRI01000001">
    <property type="protein sequence ID" value="GLV53474.1"/>
    <property type="molecule type" value="Genomic_DNA"/>
</dbReference>
<dbReference type="Proteomes" id="UP001344906">
    <property type="component" value="Unassembled WGS sequence"/>
</dbReference>
<evidence type="ECO:0000313" key="2">
    <source>
        <dbReference type="Proteomes" id="UP001344906"/>
    </source>
</evidence>